<dbReference type="Gene3D" id="3.30.750.24">
    <property type="entry name" value="STAS domain"/>
    <property type="match status" value="1"/>
</dbReference>
<name>A0A1N6QZB0_9SPIO</name>
<keyword evidence="3" id="KW-1185">Reference proteome</keyword>
<protein>
    <submittedName>
        <fullName evidence="2">Anti-anti-sigma regulatory factor (Antagonist of anti-sigma factor)</fullName>
    </submittedName>
</protein>
<dbReference type="EMBL" id="FTMS01000005">
    <property type="protein sequence ID" value="SIQ21943.1"/>
    <property type="molecule type" value="Genomic_DNA"/>
</dbReference>
<feature type="domain" description="STAS" evidence="1">
    <location>
        <begin position="36"/>
        <end position="145"/>
    </location>
</feature>
<reference evidence="2 3" key="1">
    <citation type="submission" date="2017-01" db="EMBL/GenBank/DDBJ databases">
        <authorList>
            <person name="Mah S.A."/>
            <person name="Swanson W.J."/>
            <person name="Moy G.W."/>
            <person name="Vacquier V.D."/>
        </authorList>
    </citation>
    <scope>NUCLEOTIDE SEQUENCE [LARGE SCALE GENOMIC DNA]</scope>
    <source>
        <strain evidence="2 3">ASpG1</strain>
    </source>
</reference>
<dbReference type="Proteomes" id="UP000186400">
    <property type="component" value="Unassembled WGS sequence"/>
</dbReference>
<dbReference type="InterPro" id="IPR036513">
    <property type="entry name" value="STAS_dom_sf"/>
</dbReference>
<dbReference type="CDD" id="cd07043">
    <property type="entry name" value="STAS_anti-anti-sigma_factors"/>
    <property type="match status" value="1"/>
</dbReference>
<dbReference type="Pfam" id="PF13466">
    <property type="entry name" value="STAS_2"/>
    <property type="match status" value="1"/>
</dbReference>
<evidence type="ECO:0000313" key="3">
    <source>
        <dbReference type="Proteomes" id="UP000186400"/>
    </source>
</evidence>
<sequence>MVRVAGHLGLVFPVARYFEQNFLGMSAVSEDGMSSNVKVVNLVGAVTLTTVEARAEEIRQAFETVPMVLISLSQADEIDLAGIQLLYGARRYAEAQGKELHITGAVPDQVARRLYQGGFIAEMVREGRQLDQTLSGFAKTGNLHD</sequence>
<gene>
    <name evidence="2" type="ORF">SAMN05920897_105109</name>
</gene>
<accession>A0A1N6QZB0</accession>
<dbReference type="SUPFAM" id="SSF52091">
    <property type="entry name" value="SpoIIaa-like"/>
    <property type="match status" value="1"/>
</dbReference>
<proteinExistence type="predicted"/>
<dbReference type="InterPro" id="IPR002645">
    <property type="entry name" value="STAS_dom"/>
</dbReference>
<evidence type="ECO:0000259" key="1">
    <source>
        <dbReference type="PROSITE" id="PS50801"/>
    </source>
</evidence>
<evidence type="ECO:0000313" key="2">
    <source>
        <dbReference type="EMBL" id="SIQ21943.1"/>
    </source>
</evidence>
<dbReference type="STRING" id="159291.SAMN05920897_105109"/>
<dbReference type="InterPro" id="IPR058548">
    <property type="entry name" value="MlaB-like_STAS"/>
</dbReference>
<organism evidence="2 3">
    <name type="scientific">Alkalispirochaeta americana</name>
    <dbReference type="NCBI Taxonomy" id="159291"/>
    <lineage>
        <taxon>Bacteria</taxon>
        <taxon>Pseudomonadati</taxon>
        <taxon>Spirochaetota</taxon>
        <taxon>Spirochaetia</taxon>
        <taxon>Spirochaetales</taxon>
        <taxon>Spirochaetaceae</taxon>
        <taxon>Alkalispirochaeta</taxon>
    </lineage>
</organism>
<dbReference type="AlphaFoldDB" id="A0A1N6QZB0"/>
<dbReference type="PROSITE" id="PS50801">
    <property type="entry name" value="STAS"/>
    <property type="match status" value="1"/>
</dbReference>